<evidence type="ECO:0000313" key="4">
    <source>
        <dbReference type="Proteomes" id="UP000094578"/>
    </source>
</evidence>
<dbReference type="PATRIC" id="fig|1886670.3.peg.2020"/>
<dbReference type="EMBL" id="MDER01000035">
    <property type="protein sequence ID" value="ODP28692.1"/>
    <property type="molecule type" value="Genomic_DNA"/>
</dbReference>
<dbReference type="CDD" id="cd20736">
    <property type="entry name" value="PoNe_Nuclease"/>
    <property type="match status" value="1"/>
</dbReference>
<dbReference type="InterPro" id="IPR003509">
    <property type="entry name" value="UPF0102_YraN-like"/>
</dbReference>
<comment type="similarity">
    <text evidence="1 2">Belongs to the UPF0102 family.</text>
</comment>
<evidence type="ECO:0000256" key="1">
    <source>
        <dbReference type="ARBA" id="ARBA00006738"/>
    </source>
</evidence>
<dbReference type="InterPro" id="IPR011335">
    <property type="entry name" value="Restrct_endonuc-II-like"/>
</dbReference>
<dbReference type="Pfam" id="PF02021">
    <property type="entry name" value="UPF0102"/>
    <property type="match status" value="1"/>
</dbReference>
<accession>A0A1E3L4F5</accession>
<proteinExistence type="inferred from homology"/>
<protein>
    <recommendedName>
        <fullName evidence="2">UPF0102 protein PTI45_01987</fullName>
    </recommendedName>
</protein>
<evidence type="ECO:0000313" key="3">
    <source>
        <dbReference type="EMBL" id="ODP28692.1"/>
    </source>
</evidence>
<keyword evidence="4" id="KW-1185">Reference proteome</keyword>
<name>A0A1E3L4F5_9BACL</name>
<dbReference type="PANTHER" id="PTHR34039">
    <property type="entry name" value="UPF0102 PROTEIN YRAN"/>
    <property type="match status" value="1"/>
</dbReference>
<dbReference type="Proteomes" id="UP000094578">
    <property type="component" value="Unassembled WGS sequence"/>
</dbReference>
<dbReference type="SUPFAM" id="SSF52980">
    <property type="entry name" value="Restriction endonuclease-like"/>
    <property type="match status" value="1"/>
</dbReference>
<dbReference type="HAMAP" id="MF_00048">
    <property type="entry name" value="UPF0102"/>
    <property type="match status" value="1"/>
</dbReference>
<dbReference type="RefSeq" id="WP_241669336.1">
    <property type="nucleotide sequence ID" value="NZ_MDER01000035.1"/>
</dbReference>
<sequence>MKTDDRKYKGRIAEDTAAYYLEQQGYQIGYRNWSCRSGELDIIAFYEGTIVIVEVRSRTSDVYGTPAESVDWRKQKQIRETAEVYAHHKGQSHFPFRYDVITIQMNHSYQVVELEHIVAAFV</sequence>
<reference evidence="3 4" key="1">
    <citation type="submission" date="2016-08" db="EMBL/GenBank/DDBJ databases">
        <title>Genome sequencing of Paenibacillus sp. TI45-13ar, isolated from Korean traditional nuruk.</title>
        <authorList>
            <person name="Kim S.-J."/>
        </authorList>
    </citation>
    <scope>NUCLEOTIDE SEQUENCE [LARGE SCALE GENOMIC DNA]</scope>
    <source>
        <strain evidence="3 4">TI45-13ar</strain>
    </source>
</reference>
<dbReference type="GO" id="GO:0003676">
    <property type="term" value="F:nucleic acid binding"/>
    <property type="evidence" value="ECO:0007669"/>
    <property type="project" value="InterPro"/>
</dbReference>
<comment type="caution">
    <text evidence="3">The sequence shown here is derived from an EMBL/GenBank/DDBJ whole genome shotgun (WGS) entry which is preliminary data.</text>
</comment>
<dbReference type="NCBIfam" id="TIGR00252">
    <property type="entry name" value="YraN family protein"/>
    <property type="match status" value="1"/>
</dbReference>
<dbReference type="STRING" id="1886670.PTI45_01987"/>
<organism evidence="3 4">
    <name type="scientific">Paenibacillus nuruki</name>
    <dbReference type="NCBI Taxonomy" id="1886670"/>
    <lineage>
        <taxon>Bacteria</taxon>
        <taxon>Bacillati</taxon>
        <taxon>Bacillota</taxon>
        <taxon>Bacilli</taxon>
        <taxon>Bacillales</taxon>
        <taxon>Paenibacillaceae</taxon>
        <taxon>Paenibacillus</taxon>
    </lineage>
</organism>
<dbReference type="NCBIfam" id="NF009154">
    <property type="entry name" value="PRK12497.3-3"/>
    <property type="match status" value="1"/>
</dbReference>
<dbReference type="InterPro" id="IPR011856">
    <property type="entry name" value="tRNA_endonuc-like_dom_sf"/>
</dbReference>
<dbReference type="AlphaFoldDB" id="A0A1E3L4F5"/>
<dbReference type="NCBIfam" id="NF009150">
    <property type="entry name" value="PRK12497.1-3"/>
    <property type="match status" value="1"/>
</dbReference>
<evidence type="ECO:0000256" key="2">
    <source>
        <dbReference type="HAMAP-Rule" id="MF_00048"/>
    </source>
</evidence>
<dbReference type="PANTHER" id="PTHR34039:SF1">
    <property type="entry name" value="UPF0102 PROTEIN YRAN"/>
    <property type="match status" value="1"/>
</dbReference>
<gene>
    <name evidence="3" type="ORF">PTI45_01987</name>
</gene>
<dbReference type="Gene3D" id="3.40.1350.10">
    <property type="match status" value="1"/>
</dbReference>